<protein>
    <submittedName>
        <fullName evidence="2">Uncharacterized protein</fullName>
    </submittedName>
</protein>
<organism evidence="1 2">
    <name type="scientific">Romanomermis culicivorax</name>
    <name type="common">Nematode worm</name>
    <dbReference type="NCBI Taxonomy" id="13658"/>
    <lineage>
        <taxon>Eukaryota</taxon>
        <taxon>Metazoa</taxon>
        <taxon>Ecdysozoa</taxon>
        <taxon>Nematoda</taxon>
        <taxon>Enoplea</taxon>
        <taxon>Dorylaimia</taxon>
        <taxon>Mermithida</taxon>
        <taxon>Mermithoidea</taxon>
        <taxon>Mermithidae</taxon>
        <taxon>Romanomermis</taxon>
    </lineage>
</organism>
<proteinExistence type="predicted"/>
<reference evidence="2" key="1">
    <citation type="submission" date="2022-11" db="UniProtKB">
        <authorList>
            <consortium name="WormBaseParasite"/>
        </authorList>
    </citation>
    <scope>IDENTIFICATION</scope>
</reference>
<sequence>MLPHAHWLAGQKETMASTQTYGYLRLSANNKLSYWGPNTVLRKLNFLTGKIKYDGALYYNESEAHGVSQYSCIHVGLMQSFLDLSDAKLFMGNKVPTLNIIGQNDDFGPMMWDVSVTTKGSARHHCEGLLRSTNGVNYDDLDLSGECLQYFKEIKVSASEYVNVRVLHLSTGLDLKGHLKGEANNLKLKLSKPLPIPRGFPLLIGHKSQKPTLRQYDSFNGAFYTGAFGCPWMAILREYGPDGRACPVLLIDAQSSIGKSDSKHRSTKFALMTKTCERK</sequence>
<dbReference type="WBParaSite" id="nRc.2.0.1.t37771-RA">
    <property type="protein sequence ID" value="nRc.2.0.1.t37771-RA"/>
    <property type="gene ID" value="nRc.2.0.1.g37771"/>
</dbReference>
<dbReference type="AlphaFoldDB" id="A0A915KIE5"/>
<evidence type="ECO:0000313" key="2">
    <source>
        <dbReference type="WBParaSite" id="nRc.2.0.1.t37771-RA"/>
    </source>
</evidence>
<evidence type="ECO:0000313" key="1">
    <source>
        <dbReference type="Proteomes" id="UP000887565"/>
    </source>
</evidence>
<keyword evidence="1" id="KW-1185">Reference proteome</keyword>
<name>A0A915KIE5_ROMCU</name>
<dbReference type="Proteomes" id="UP000887565">
    <property type="component" value="Unplaced"/>
</dbReference>
<accession>A0A915KIE5</accession>